<dbReference type="Gene3D" id="1.10.357.10">
    <property type="entry name" value="Tetracycline Repressor, domain 2"/>
    <property type="match status" value="1"/>
</dbReference>
<dbReference type="SUPFAM" id="SSF46689">
    <property type="entry name" value="Homeodomain-like"/>
    <property type="match status" value="1"/>
</dbReference>
<keyword evidence="1 2" id="KW-0238">DNA-binding</keyword>
<dbReference type="RefSeq" id="WP_068605988.1">
    <property type="nucleotide sequence ID" value="NZ_CP011388.1"/>
</dbReference>
<proteinExistence type="predicted"/>
<protein>
    <submittedName>
        <fullName evidence="4">TetR family transcriptional regulator</fullName>
    </submittedName>
</protein>
<sequence>MARNKYPEETVNQILTVSLNLFIQKGYEQTSIQDIINELGGLTKGAVYHHFKSKEEILQAVTEHLFKGVDEMLSGVRDDNGLTGLEKLRKISQVSLDNPAHDEMASAAPNLLRNPKLLAAQIENIIEKAVPLYIQPIIEQGMRDGSIRTDYPRELSEALMILTNIWLNPMVIPASPEAVLRKLRFFNEILKGLGLELFEEQMFQRYEKLLRMSASKVSIEN</sequence>
<dbReference type="AlphaFoldDB" id="A0A172THJ5"/>
<dbReference type="EMBL" id="CP011388">
    <property type="protein sequence ID" value="ANE46436.1"/>
    <property type="molecule type" value="Genomic_DNA"/>
</dbReference>
<dbReference type="Pfam" id="PF00440">
    <property type="entry name" value="TetR_N"/>
    <property type="match status" value="1"/>
</dbReference>
<name>A0A172THJ5_9BACL</name>
<evidence type="ECO:0000256" key="1">
    <source>
        <dbReference type="ARBA" id="ARBA00023125"/>
    </source>
</evidence>
<evidence type="ECO:0000259" key="3">
    <source>
        <dbReference type="PROSITE" id="PS50977"/>
    </source>
</evidence>
<dbReference type="Proteomes" id="UP000076927">
    <property type="component" value="Chromosome"/>
</dbReference>
<organism evidence="4 5">
    <name type="scientific">Paenibacillus swuensis</name>
    <dbReference type="NCBI Taxonomy" id="1178515"/>
    <lineage>
        <taxon>Bacteria</taxon>
        <taxon>Bacillati</taxon>
        <taxon>Bacillota</taxon>
        <taxon>Bacilli</taxon>
        <taxon>Bacillales</taxon>
        <taxon>Paenibacillaceae</taxon>
        <taxon>Paenibacillus</taxon>
    </lineage>
</organism>
<dbReference type="PATRIC" id="fig|1178515.4.peg.1859"/>
<evidence type="ECO:0000256" key="2">
    <source>
        <dbReference type="PROSITE-ProRule" id="PRU00335"/>
    </source>
</evidence>
<evidence type="ECO:0000313" key="4">
    <source>
        <dbReference type="EMBL" id="ANE46436.1"/>
    </source>
</evidence>
<dbReference type="KEGG" id="pswu:SY83_09305"/>
<dbReference type="OrthoDB" id="9814200at2"/>
<dbReference type="GO" id="GO:0003677">
    <property type="term" value="F:DNA binding"/>
    <property type="evidence" value="ECO:0007669"/>
    <property type="project" value="UniProtKB-UniRule"/>
</dbReference>
<accession>A0A172THJ5</accession>
<dbReference type="STRING" id="1178515.SY83_09305"/>
<feature type="domain" description="HTH tetR-type" evidence="3">
    <location>
        <begin position="8"/>
        <end position="69"/>
    </location>
</feature>
<dbReference type="InterPro" id="IPR001647">
    <property type="entry name" value="HTH_TetR"/>
</dbReference>
<dbReference type="PANTHER" id="PTHR43479:SF11">
    <property type="entry name" value="ACREF_ENVCD OPERON REPRESSOR-RELATED"/>
    <property type="match status" value="1"/>
</dbReference>
<feature type="DNA-binding region" description="H-T-H motif" evidence="2">
    <location>
        <begin position="32"/>
        <end position="51"/>
    </location>
</feature>
<dbReference type="PANTHER" id="PTHR43479">
    <property type="entry name" value="ACREF/ENVCD OPERON REPRESSOR-RELATED"/>
    <property type="match status" value="1"/>
</dbReference>
<gene>
    <name evidence="4" type="ORF">SY83_09305</name>
</gene>
<dbReference type="InterPro" id="IPR009057">
    <property type="entry name" value="Homeodomain-like_sf"/>
</dbReference>
<evidence type="ECO:0000313" key="5">
    <source>
        <dbReference type="Proteomes" id="UP000076927"/>
    </source>
</evidence>
<keyword evidence="5" id="KW-1185">Reference proteome</keyword>
<dbReference type="PROSITE" id="PS50977">
    <property type="entry name" value="HTH_TETR_2"/>
    <property type="match status" value="1"/>
</dbReference>
<reference evidence="4 5" key="1">
    <citation type="submission" date="2015-01" db="EMBL/GenBank/DDBJ databases">
        <title>Paenibacillus swuensis/DY6/whole genome sequencing.</title>
        <authorList>
            <person name="Kim M.K."/>
            <person name="Srinivasan S."/>
            <person name="Lee J.-J."/>
        </authorList>
    </citation>
    <scope>NUCLEOTIDE SEQUENCE [LARGE SCALE GENOMIC DNA]</scope>
    <source>
        <strain evidence="4 5">DY6</strain>
    </source>
</reference>
<dbReference type="InterPro" id="IPR050624">
    <property type="entry name" value="HTH-type_Tx_Regulator"/>
</dbReference>